<evidence type="ECO:0000313" key="2">
    <source>
        <dbReference type="Proteomes" id="UP001186974"/>
    </source>
</evidence>
<keyword evidence="2" id="KW-1185">Reference proteome</keyword>
<reference evidence="1" key="1">
    <citation type="submission" date="2024-09" db="EMBL/GenBank/DDBJ databases">
        <title>Black Yeasts Isolated from many extreme environments.</title>
        <authorList>
            <person name="Coleine C."/>
            <person name="Stajich J.E."/>
            <person name="Selbmann L."/>
        </authorList>
    </citation>
    <scope>NUCLEOTIDE SEQUENCE</scope>
    <source>
        <strain evidence="1">CCFEE 5737</strain>
    </source>
</reference>
<name>A0ACC3DLN4_9PEZI</name>
<proteinExistence type="predicted"/>
<feature type="non-terminal residue" evidence="1">
    <location>
        <position position="340"/>
    </location>
</feature>
<dbReference type="Proteomes" id="UP001186974">
    <property type="component" value="Unassembled WGS sequence"/>
</dbReference>
<comment type="caution">
    <text evidence="1">The sequence shown here is derived from an EMBL/GenBank/DDBJ whole genome shotgun (WGS) entry which is preliminary data.</text>
</comment>
<dbReference type="EMBL" id="JAWDJW010002746">
    <property type="protein sequence ID" value="KAK3077535.1"/>
    <property type="molecule type" value="Genomic_DNA"/>
</dbReference>
<organism evidence="1 2">
    <name type="scientific">Coniosporium uncinatum</name>
    <dbReference type="NCBI Taxonomy" id="93489"/>
    <lineage>
        <taxon>Eukaryota</taxon>
        <taxon>Fungi</taxon>
        <taxon>Dikarya</taxon>
        <taxon>Ascomycota</taxon>
        <taxon>Pezizomycotina</taxon>
        <taxon>Dothideomycetes</taxon>
        <taxon>Dothideomycetes incertae sedis</taxon>
        <taxon>Coniosporium</taxon>
    </lineage>
</organism>
<evidence type="ECO:0000313" key="1">
    <source>
        <dbReference type="EMBL" id="KAK3077535.1"/>
    </source>
</evidence>
<sequence length="340" mass="38334">MAAEPLVAIAPAAGNHTHIVDLPEFPAPTSTKDIDATAVIQQWLQNFEEVLSIGDASRLKEVLHEECWWRDALALTWDLRTLHGLDKVRGMLDGKLEKLEPAFSNLQIRSTPHITPKLSTLSPSLQWVESLFTFDTTIGRGRGFIRLTQDEQGAWKAYMVYTALYDIKGHKEAAGQNRPHGGKNQLEGGIIKGNWLERRERAKEFLDDEPTVLVVGAGQAGLAIGARLQTLGVSCLLIDRNARIGDNWRHRYRTLVTHDPVHTCHLPYIPFPTTWPFFTPKDKLADFFEAYASLMELNVWLQTSITSSKWDSSTGTWTITLTRANEDGETRTFHPKHVIF</sequence>
<accession>A0ACC3DLN4</accession>
<gene>
    <name evidence="1" type="ORF">LTS18_009975</name>
</gene>
<protein>
    <submittedName>
        <fullName evidence="1">Uncharacterized protein</fullName>
    </submittedName>
</protein>